<name>A0ABQ6JFZ8_9ACTN</name>
<comment type="caution">
    <text evidence="2">The sequence shown here is derived from an EMBL/GenBank/DDBJ whole genome shotgun (WGS) entry which is preliminary data.</text>
</comment>
<gene>
    <name evidence="2" type="ORF">GCM10025868_10000</name>
</gene>
<feature type="region of interest" description="Disordered" evidence="1">
    <location>
        <begin position="49"/>
        <end position="69"/>
    </location>
</feature>
<feature type="compositionally biased region" description="Basic and acidic residues" evidence="1">
    <location>
        <begin position="55"/>
        <end position="66"/>
    </location>
</feature>
<evidence type="ECO:0000256" key="1">
    <source>
        <dbReference type="SAM" id="MobiDB-lite"/>
    </source>
</evidence>
<dbReference type="EMBL" id="BSUZ01000001">
    <property type="protein sequence ID" value="GMA85750.1"/>
    <property type="molecule type" value="Genomic_DNA"/>
</dbReference>
<protein>
    <submittedName>
        <fullName evidence="2">Uncharacterized protein</fullName>
    </submittedName>
</protein>
<keyword evidence="3" id="KW-1185">Reference proteome</keyword>
<dbReference type="Proteomes" id="UP001157017">
    <property type="component" value="Unassembled WGS sequence"/>
</dbReference>
<sequence>MVAAVVGALLLVVAAAVLAPRALRPHDTRPVVLPDVLAGYPVISGAGDFSAERGPTSRREAVRDDAGGNAYDGRAYGQATLPMRRLHAMVVRTDATGAFDLHLTAEPISHVGDVACTQTLRFPALGHPGTPGPPALHPGKALCWRTSEHLSVVVFALIVPEGDPLERAATAVDDLWALQH</sequence>
<evidence type="ECO:0000313" key="3">
    <source>
        <dbReference type="Proteomes" id="UP001157017"/>
    </source>
</evidence>
<proteinExistence type="predicted"/>
<accession>A0ABQ6JFZ8</accession>
<organism evidence="2 3">
    <name type="scientific">Angustibacter aerolatus</name>
    <dbReference type="NCBI Taxonomy" id="1162965"/>
    <lineage>
        <taxon>Bacteria</taxon>
        <taxon>Bacillati</taxon>
        <taxon>Actinomycetota</taxon>
        <taxon>Actinomycetes</taxon>
        <taxon>Kineosporiales</taxon>
        <taxon>Kineosporiaceae</taxon>
    </lineage>
</organism>
<reference evidence="3" key="1">
    <citation type="journal article" date="2019" name="Int. J. Syst. Evol. Microbiol.">
        <title>The Global Catalogue of Microorganisms (GCM) 10K type strain sequencing project: providing services to taxonomists for standard genome sequencing and annotation.</title>
        <authorList>
            <consortium name="The Broad Institute Genomics Platform"/>
            <consortium name="The Broad Institute Genome Sequencing Center for Infectious Disease"/>
            <person name="Wu L."/>
            <person name="Ma J."/>
        </authorList>
    </citation>
    <scope>NUCLEOTIDE SEQUENCE [LARGE SCALE GENOMIC DNA]</scope>
    <source>
        <strain evidence="3">NBRC 108730</strain>
    </source>
</reference>
<evidence type="ECO:0000313" key="2">
    <source>
        <dbReference type="EMBL" id="GMA85750.1"/>
    </source>
</evidence>